<dbReference type="Gene3D" id="1.10.287.210">
    <property type="match status" value="1"/>
</dbReference>
<evidence type="ECO:0000313" key="3">
    <source>
        <dbReference type="Proteomes" id="UP000052976"/>
    </source>
</evidence>
<dbReference type="Pfam" id="PF00429">
    <property type="entry name" value="TLV_coat"/>
    <property type="match status" value="1"/>
</dbReference>
<sequence>NQSSPNLTKSCWLCYDAHPPFYEGIALNVPFNYSAAQNPHQCRWDITRRGLTLSQVTGQGKCFGNAVLAKRIGNVCTEFIKLDKTTSKWVVPSASGMFVCQQSGISPCVLLDKFDNSADFCVQVLIVPGVLYHQEEEVYHLFEERSRLHKREVITGITIAMLLGLGATGAATGVSALVTQHQGLSQLQIPIDEDLQRIEKSISFLEKSVSSLSEVILQNRRGLDLPLMQQGGLCATLKEECCFYADHTGVVQDSMAKLRERLAQRKREREAQQGWFESWFNQSPWLITLVSTLIGPLTMILLTLIFGPCILNKLVSFVKSRLEKVNILFVDHQ</sequence>
<proteinExistence type="predicted"/>
<keyword evidence="1" id="KW-0472">Membrane</keyword>
<keyword evidence="3" id="KW-1185">Reference proteome</keyword>
<dbReference type="STRING" id="85066.A0A091EUL0"/>
<evidence type="ECO:0000256" key="1">
    <source>
        <dbReference type="SAM" id="Phobius"/>
    </source>
</evidence>
<dbReference type="AlphaFoldDB" id="A0A091EUL0"/>
<feature type="non-terminal residue" evidence="2">
    <location>
        <position position="1"/>
    </location>
</feature>
<organism evidence="2 3">
    <name type="scientific">Corvus brachyrhynchos</name>
    <name type="common">American crow</name>
    <dbReference type="NCBI Taxonomy" id="85066"/>
    <lineage>
        <taxon>Eukaryota</taxon>
        <taxon>Metazoa</taxon>
        <taxon>Chordata</taxon>
        <taxon>Craniata</taxon>
        <taxon>Vertebrata</taxon>
        <taxon>Euteleostomi</taxon>
        <taxon>Archelosauria</taxon>
        <taxon>Archosauria</taxon>
        <taxon>Dinosauria</taxon>
        <taxon>Saurischia</taxon>
        <taxon>Theropoda</taxon>
        <taxon>Coelurosauria</taxon>
        <taxon>Aves</taxon>
        <taxon>Neognathae</taxon>
        <taxon>Neoaves</taxon>
        <taxon>Telluraves</taxon>
        <taxon>Australaves</taxon>
        <taxon>Passeriformes</taxon>
        <taxon>Corvoidea</taxon>
        <taxon>Corvidae</taxon>
        <taxon>Corvus</taxon>
    </lineage>
</organism>
<keyword evidence="1" id="KW-1133">Transmembrane helix</keyword>
<accession>A0A091EUL0</accession>
<evidence type="ECO:0000313" key="2">
    <source>
        <dbReference type="EMBL" id="KFO60277.1"/>
    </source>
</evidence>
<gene>
    <name evidence="2" type="ORF">N302_14049</name>
</gene>
<protein>
    <recommendedName>
        <fullName evidence="4">Envelope glycoprotein</fullName>
    </recommendedName>
</protein>
<dbReference type="Proteomes" id="UP000052976">
    <property type="component" value="Unassembled WGS sequence"/>
</dbReference>
<dbReference type="PANTHER" id="PTHR10424">
    <property type="entry name" value="VIRAL ENVELOPE PROTEIN"/>
    <property type="match status" value="1"/>
</dbReference>
<name>A0A091EUL0_CORBR</name>
<dbReference type="CDD" id="cd09851">
    <property type="entry name" value="HTLV-1-like_HR1-HR2"/>
    <property type="match status" value="1"/>
</dbReference>
<keyword evidence="1" id="KW-0812">Transmembrane</keyword>
<dbReference type="PANTHER" id="PTHR10424:SF82">
    <property type="entry name" value="ENVELOPE GLYCOPROTEIN-RELATED"/>
    <property type="match status" value="1"/>
</dbReference>
<feature type="non-terminal residue" evidence="2">
    <location>
        <position position="333"/>
    </location>
</feature>
<dbReference type="InterPro" id="IPR018154">
    <property type="entry name" value="TLV/ENV_coat_polyprotein"/>
</dbReference>
<feature type="transmembrane region" description="Helical" evidence="1">
    <location>
        <begin position="153"/>
        <end position="178"/>
    </location>
</feature>
<evidence type="ECO:0008006" key="4">
    <source>
        <dbReference type="Google" id="ProtNLM"/>
    </source>
</evidence>
<dbReference type="EMBL" id="KK718920">
    <property type="protein sequence ID" value="KFO60277.1"/>
    <property type="molecule type" value="Genomic_DNA"/>
</dbReference>
<feature type="transmembrane region" description="Helical" evidence="1">
    <location>
        <begin position="285"/>
        <end position="311"/>
    </location>
</feature>
<dbReference type="SUPFAM" id="SSF58069">
    <property type="entry name" value="Virus ectodomain"/>
    <property type="match status" value="1"/>
</dbReference>
<reference evidence="2 3" key="1">
    <citation type="submission" date="2014-04" db="EMBL/GenBank/DDBJ databases">
        <title>Genome evolution of avian class.</title>
        <authorList>
            <person name="Zhang G."/>
            <person name="Li C."/>
        </authorList>
    </citation>
    <scope>NUCLEOTIDE SEQUENCE [LARGE SCALE GENOMIC DNA]</scope>
    <source>
        <strain evidence="2">BGI_N302</strain>
    </source>
</reference>